<feature type="domain" description="N-acetylmuramoyl-L-alanine amidase" evidence="5">
    <location>
        <begin position="12"/>
        <end position="168"/>
    </location>
</feature>
<name>A0A9W6DD05_9FIRM</name>
<dbReference type="InterPro" id="IPR002502">
    <property type="entry name" value="Amidase_domain"/>
</dbReference>
<evidence type="ECO:0000313" key="7">
    <source>
        <dbReference type="Proteomes" id="UP001144256"/>
    </source>
</evidence>
<dbReference type="AlphaFoldDB" id="A0A9W6DD05"/>
<dbReference type="Pfam" id="PF01510">
    <property type="entry name" value="Amidase_2"/>
    <property type="match status" value="1"/>
</dbReference>
<dbReference type="GO" id="GO:0009253">
    <property type="term" value="P:peptidoglycan catabolic process"/>
    <property type="evidence" value="ECO:0007669"/>
    <property type="project" value="InterPro"/>
</dbReference>
<protein>
    <recommendedName>
        <fullName evidence="2">N-acetylmuramoyl-L-alanine amidase</fullName>
        <ecNumber evidence="2">3.5.1.28</ecNumber>
    </recommendedName>
</protein>
<evidence type="ECO:0000256" key="1">
    <source>
        <dbReference type="ARBA" id="ARBA00001561"/>
    </source>
</evidence>
<evidence type="ECO:0000256" key="2">
    <source>
        <dbReference type="ARBA" id="ARBA00011901"/>
    </source>
</evidence>
<dbReference type="GO" id="GO:0008745">
    <property type="term" value="F:N-acetylmuramoyl-L-alanine amidase activity"/>
    <property type="evidence" value="ECO:0007669"/>
    <property type="project" value="UniProtKB-EC"/>
</dbReference>
<dbReference type="SUPFAM" id="SSF55846">
    <property type="entry name" value="N-acetylmuramoyl-L-alanine amidase-like"/>
    <property type="match status" value="1"/>
</dbReference>
<dbReference type="CDD" id="cd06583">
    <property type="entry name" value="PGRP"/>
    <property type="match status" value="1"/>
</dbReference>
<proteinExistence type="predicted"/>
<sequence length="236" mass="27205">MKEYEIIWKGNSNTNKSTRRGYAPRIIVDHITEGSASSALCWFTSSGNKVSSAHFLVTKAGEIYQFVKIEDNAWANGINSKDIKNATASMVKEMNVNPNWYSISIEHEGIYKQTKGELTEEQLKATIWLHQYIIDYVKDKWNIEIPVDRKHIIGHYEISPRRKPNCPGQKYPFNQIIESLNNKTTEYINVPQWQIDGFNGLIERDVIQSPEYWKNKLGQPITVGELFAVLNKAIRK</sequence>
<comment type="caution">
    <text evidence="6">The sequence shown here is derived from an EMBL/GenBank/DDBJ whole genome shotgun (WGS) entry which is preliminary data.</text>
</comment>
<dbReference type="SMART" id="SM00644">
    <property type="entry name" value="Ami_2"/>
    <property type="match status" value="1"/>
</dbReference>
<keyword evidence="4" id="KW-0961">Cell wall biogenesis/degradation</keyword>
<evidence type="ECO:0000313" key="6">
    <source>
        <dbReference type="EMBL" id="GKX27841.1"/>
    </source>
</evidence>
<keyword evidence="7" id="KW-1185">Reference proteome</keyword>
<dbReference type="GO" id="GO:0009254">
    <property type="term" value="P:peptidoglycan turnover"/>
    <property type="evidence" value="ECO:0007669"/>
    <property type="project" value="TreeGrafter"/>
</dbReference>
<dbReference type="GO" id="GO:0071555">
    <property type="term" value="P:cell wall organization"/>
    <property type="evidence" value="ECO:0007669"/>
    <property type="project" value="UniProtKB-KW"/>
</dbReference>
<dbReference type="Gene3D" id="3.40.80.10">
    <property type="entry name" value="Peptidoglycan recognition protein-like"/>
    <property type="match status" value="1"/>
</dbReference>
<evidence type="ECO:0000256" key="4">
    <source>
        <dbReference type="ARBA" id="ARBA00023316"/>
    </source>
</evidence>
<gene>
    <name evidence="6" type="ORF">SH1V18_03210</name>
</gene>
<dbReference type="InterPro" id="IPR051206">
    <property type="entry name" value="NAMLAA_amidase_2"/>
</dbReference>
<dbReference type="PANTHER" id="PTHR30417">
    <property type="entry name" value="N-ACETYLMURAMOYL-L-ALANINE AMIDASE AMID"/>
    <property type="match status" value="1"/>
</dbReference>
<dbReference type="EC" id="3.5.1.28" evidence="2"/>
<comment type="catalytic activity">
    <reaction evidence="1">
        <text>Hydrolyzes the link between N-acetylmuramoyl residues and L-amino acid residues in certain cell-wall glycopeptides.</text>
        <dbReference type="EC" id="3.5.1.28"/>
    </reaction>
</comment>
<dbReference type="RefSeq" id="WP_281811548.1">
    <property type="nucleotide sequence ID" value="NZ_BRLB01000001.1"/>
</dbReference>
<dbReference type="EMBL" id="BRLB01000001">
    <property type="protein sequence ID" value="GKX27841.1"/>
    <property type="molecule type" value="Genomic_DNA"/>
</dbReference>
<keyword evidence="3" id="KW-0378">Hydrolase</keyword>
<organism evidence="6 7">
    <name type="scientific">Vallitalea longa</name>
    <dbReference type="NCBI Taxonomy" id="2936439"/>
    <lineage>
        <taxon>Bacteria</taxon>
        <taxon>Bacillati</taxon>
        <taxon>Bacillota</taxon>
        <taxon>Clostridia</taxon>
        <taxon>Lachnospirales</taxon>
        <taxon>Vallitaleaceae</taxon>
        <taxon>Vallitalea</taxon>
    </lineage>
</organism>
<dbReference type="PANTHER" id="PTHR30417:SF1">
    <property type="entry name" value="N-ACETYLMURAMOYL-L-ALANINE AMIDASE AMID"/>
    <property type="match status" value="1"/>
</dbReference>
<evidence type="ECO:0000256" key="3">
    <source>
        <dbReference type="ARBA" id="ARBA00022801"/>
    </source>
</evidence>
<dbReference type="Proteomes" id="UP001144256">
    <property type="component" value="Unassembled WGS sequence"/>
</dbReference>
<accession>A0A9W6DD05</accession>
<reference evidence="6" key="1">
    <citation type="submission" date="2022-06" db="EMBL/GenBank/DDBJ databases">
        <title>Vallitalea longa sp. nov., an anaerobic bacterium isolated from marine sediment.</title>
        <authorList>
            <person name="Hirano S."/>
            <person name="Terahara T."/>
            <person name="Mori K."/>
            <person name="Hamada M."/>
            <person name="Matsumoto R."/>
            <person name="Kobayashi T."/>
        </authorList>
    </citation>
    <scope>NUCLEOTIDE SEQUENCE</scope>
    <source>
        <strain evidence="6">SH18-1</strain>
    </source>
</reference>
<dbReference type="InterPro" id="IPR036505">
    <property type="entry name" value="Amidase/PGRP_sf"/>
</dbReference>
<evidence type="ECO:0000259" key="5">
    <source>
        <dbReference type="SMART" id="SM00644"/>
    </source>
</evidence>